<reference evidence="1 2" key="1">
    <citation type="submission" date="2024-04" db="EMBL/GenBank/DDBJ databases">
        <title>Flavobacterium sp. DGU11 16S ribosomal RNA gene Genome sequencing and assembly.</title>
        <authorList>
            <person name="Park S."/>
        </authorList>
    </citation>
    <scope>NUCLEOTIDE SEQUENCE [LARGE SCALE GENOMIC DNA]</scope>
    <source>
        <strain evidence="1 2">DGU11</strain>
    </source>
</reference>
<comment type="caution">
    <text evidence="1">The sequence shown here is derived from an EMBL/GenBank/DDBJ whole genome shotgun (WGS) entry which is preliminary data.</text>
</comment>
<accession>A0ABU9I1B0</accession>
<proteinExistence type="predicted"/>
<dbReference type="EMBL" id="JBBYHR010000012">
    <property type="protein sequence ID" value="MEL1246216.1"/>
    <property type="molecule type" value="Genomic_DNA"/>
</dbReference>
<dbReference type="PROSITE" id="PS51257">
    <property type="entry name" value="PROKAR_LIPOPROTEIN"/>
    <property type="match status" value="1"/>
</dbReference>
<dbReference type="Proteomes" id="UP001464555">
    <property type="component" value="Unassembled WGS sequence"/>
</dbReference>
<dbReference type="RefSeq" id="WP_341698510.1">
    <property type="nucleotide sequence ID" value="NZ_JBBYHR010000012.1"/>
</dbReference>
<keyword evidence="2" id="KW-1185">Reference proteome</keyword>
<evidence type="ECO:0008006" key="3">
    <source>
        <dbReference type="Google" id="ProtNLM"/>
    </source>
</evidence>
<dbReference type="Gene3D" id="3.40.1000.10">
    <property type="entry name" value="Mog1/PsbP, alpha/beta/alpha sandwich"/>
    <property type="match status" value="1"/>
</dbReference>
<protein>
    <recommendedName>
        <fullName evidence="3">Lipoprotein</fullName>
    </recommendedName>
</protein>
<evidence type="ECO:0000313" key="2">
    <source>
        <dbReference type="Proteomes" id="UP001464555"/>
    </source>
</evidence>
<sequence>MKIKTAIATLALLLIVSCGKEKTETIKIDGKYLIELPADLTKTTGLNDIASLQYQNAEKDLYVVIFDEGKHELHRALKESGLNVLYPNDLSGYMKLAIGNYTADLDTFPPVNDVKIGGLNAKTMAFEGRVQKLSKVYYKMAFIEGKNRYYQIMTWTRADRKEEHEATMQKIIDSFKETGK</sequence>
<name>A0ABU9I1B0_9FLAO</name>
<evidence type="ECO:0000313" key="1">
    <source>
        <dbReference type="EMBL" id="MEL1246216.1"/>
    </source>
</evidence>
<organism evidence="1 2">
    <name type="scientific">Flavobacterium arundinis</name>
    <dbReference type="NCBI Taxonomy" id="3139143"/>
    <lineage>
        <taxon>Bacteria</taxon>
        <taxon>Pseudomonadati</taxon>
        <taxon>Bacteroidota</taxon>
        <taxon>Flavobacteriia</taxon>
        <taxon>Flavobacteriales</taxon>
        <taxon>Flavobacteriaceae</taxon>
        <taxon>Flavobacterium</taxon>
    </lineage>
</organism>
<gene>
    <name evidence="1" type="ORF">AAEO56_18220</name>
</gene>